<dbReference type="AlphaFoldDB" id="A0A6C0F1B5"/>
<proteinExistence type="predicted"/>
<organism evidence="1">
    <name type="scientific">viral metagenome</name>
    <dbReference type="NCBI Taxonomy" id="1070528"/>
    <lineage>
        <taxon>unclassified sequences</taxon>
        <taxon>metagenomes</taxon>
        <taxon>organismal metagenomes</taxon>
    </lineage>
</organism>
<dbReference type="EMBL" id="MN738998">
    <property type="protein sequence ID" value="QHT34329.1"/>
    <property type="molecule type" value="Genomic_DNA"/>
</dbReference>
<name>A0A6C0F1B5_9ZZZZ</name>
<reference evidence="1" key="1">
    <citation type="journal article" date="2020" name="Nature">
        <title>Giant virus diversity and host interactions through global metagenomics.</title>
        <authorList>
            <person name="Schulz F."/>
            <person name="Roux S."/>
            <person name="Paez-Espino D."/>
            <person name="Jungbluth S."/>
            <person name="Walsh D.A."/>
            <person name="Denef V.J."/>
            <person name="McMahon K.D."/>
            <person name="Konstantinidis K.T."/>
            <person name="Eloe-Fadrosh E.A."/>
            <person name="Kyrpides N.C."/>
            <person name="Woyke T."/>
        </authorList>
    </citation>
    <scope>NUCLEOTIDE SEQUENCE</scope>
    <source>
        <strain evidence="1">GVMAG-M-3300009163-63</strain>
    </source>
</reference>
<evidence type="ECO:0000313" key="1">
    <source>
        <dbReference type="EMBL" id="QHT34329.1"/>
    </source>
</evidence>
<accession>A0A6C0F1B5</accession>
<sequence>MSNFDLAKKVYKNVVYKFFTIKINPNKAIK</sequence>
<protein>
    <submittedName>
        <fullName evidence="1">Uncharacterized protein</fullName>
    </submittedName>
</protein>